<evidence type="ECO:0000256" key="1">
    <source>
        <dbReference type="SAM" id="MobiDB-lite"/>
    </source>
</evidence>
<dbReference type="Proteomes" id="UP000762676">
    <property type="component" value="Unassembled WGS sequence"/>
</dbReference>
<protein>
    <submittedName>
        <fullName evidence="2">Uncharacterized protein</fullName>
    </submittedName>
</protein>
<evidence type="ECO:0000313" key="3">
    <source>
        <dbReference type="Proteomes" id="UP000762676"/>
    </source>
</evidence>
<gene>
    <name evidence="2" type="ORF">ElyMa_003050000</name>
</gene>
<feature type="region of interest" description="Disordered" evidence="1">
    <location>
        <begin position="34"/>
        <end position="78"/>
    </location>
</feature>
<comment type="caution">
    <text evidence="2">The sequence shown here is derived from an EMBL/GenBank/DDBJ whole genome shotgun (WGS) entry which is preliminary data.</text>
</comment>
<organism evidence="2 3">
    <name type="scientific">Elysia marginata</name>
    <dbReference type="NCBI Taxonomy" id="1093978"/>
    <lineage>
        <taxon>Eukaryota</taxon>
        <taxon>Metazoa</taxon>
        <taxon>Spiralia</taxon>
        <taxon>Lophotrochozoa</taxon>
        <taxon>Mollusca</taxon>
        <taxon>Gastropoda</taxon>
        <taxon>Heterobranchia</taxon>
        <taxon>Euthyneura</taxon>
        <taxon>Panpulmonata</taxon>
        <taxon>Sacoglossa</taxon>
        <taxon>Placobranchoidea</taxon>
        <taxon>Plakobranchidae</taxon>
        <taxon>Elysia</taxon>
    </lineage>
</organism>
<keyword evidence="3" id="KW-1185">Reference proteome</keyword>
<dbReference type="EMBL" id="BMAT01006316">
    <property type="protein sequence ID" value="GFS09984.1"/>
    <property type="molecule type" value="Genomic_DNA"/>
</dbReference>
<name>A0AAV4IEH2_9GAST</name>
<sequence length="146" mass="15847">MGTMATDSTDNGQIKVAQEKAKYSKLDGWCALTSSDRSQEDRGTHTHTQAASRSSLVISNKSDPEIVGGKKQGLKSGSMGRRLGDNYCRLLASGPPSGHLCQRIRSDGLSKSSLDDPCPVLAVINKFLREGQLDTMYDICMLARRL</sequence>
<feature type="compositionally biased region" description="Polar residues" evidence="1">
    <location>
        <begin position="46"/>
        <end position="61"/>
    </location>
</feature>
<accession>A0AAV4IEH2</accession>
<dbReference type="AlphaFoldDB" id="A0AAV4IEH2"/>
<proteinExistence type="predicted"/>
<reference evidence="2 3" key="1">
    <citation type="journal article" date="2021" name="Elife">
        <title>Chloroplast acquisition without the gene transfer in kleptoplastic sea slugs, Plakobranchus ocellatus.</title>
        <authorList>
            <person name="Maeda T."/>
            <person name="Takahashi S."/>
            <person name="Yoshida T."/>
            <person name="Shimamura S."/>
            <person name="Takaki Y."/>
            <person name="Nagai Y."/>
            <person name="Toyoda A."/>
            <person name="Suzuki Y."/>
            <person name="Arimoto A."/>
            <person name="Ishii H."/>
            <person name="Satoh N."/>
            <person name="Nishiyama T."/>
            <person name="Hasebe M."/>
            <person name="Maruyama T."/>
            <person name="Minagawa J."/>
            <person name="Obokata J."/>
            <person name="Shigenobu S."/>
        </authorList>
    </citation>
    <scope>NUCLEOTIDE SEQUENCE [LARGE SCALE GENOMIC DNA]</scope>
</reference>
<evidence type="ECO:0000313" key="2">
    <source>
        <dbReference type="EMBL" id="GFS09984.1"/>
    </source>
</evidence>